<dbReference type="PANTHER" id="PTHR42856">
    <property type="entry name" value="ACYL-COENZYME A THIOESTERASE PAAI"/>
    <property type="match status" value="1"/>
</dbReference>
<organism evidence="3 4">
    <name type="scientific">Desulfofustis limnaeus</name>
    <dbReference type="NCBI Taxonomy" id="2740163"/>
    <lineage>
        <taxon>Bacteria</taxon>
        <taxon>Pseudomonadati</taxon>
        <taxon>Thermodesulfobacteriota</taxon>
        <taxon>Desulfobulbia</taxon>
        <taxon>Desulfobulbales</taxon>
        <taxon>Desulfocapsaceae</taxon>
        <taxon>Desulfofustis</taxon>
    </lineage>
</organism>
<dbReference type="InterPro" id="IPR029069">
    <property type="entry name" value="HotDog_dom_sf"/>
</dbReference>
<dbReference type="EMBL" id="AP025516">
    <property type="protein sequence ID" value="BDD88432.1"/>
    <property type="molecule type" value="Genomic_DNA"/>
</dbReference>
<reference evidence="3 4" key="1">
    <citation type="submission" date="2022-01" db="EMBL/GenBank/DDBJ databases">
        <title>Desulfofustis limnae sp. nov., a novel mesophilic sulfate-reducing bacterium isolated from marsh soil.</title>
        <authorList>
            <person name="Watanabe M."/>
            <person name="Takahashi A."/>
            <person name="Kojima H."/>
            <person name="Fukui M."/>
        </authorList>
    </citation>
    <scope>NUCLEOTIDE SEQUENCE [LARGE SCALE GENOMIC DNA]</scope>
    <source>
        <strain evidence="3 4">PPLL</strain>
    </source>
</reference>
<evidence type="ECO:0000256" key="1">
    <source>
        <dbReference type="ARBA" id="ARBA00022801"/>
    </source>
</evidence>
<dbReference type="Proteomes" id="UP000830055">
    <property type="component" value="Chromosome"/>
</dbReference>
<dbReference type="Pfam" id="PF03061">
    <property type="entry name" value="4HBT"/>
    <property type="match status" value="1"/>
</dbReference>
<gene>
    <name evidence="3" type="ORF">DPPLL_27970</name>
</gene>
<name>A0ABM7WC02_9BACT</name>
<keyword evidence="4" id="KW-1185">Reference proteome</keyword>
<dbReference type="PANTHER" id="PTHR42856:SF1">
    <property type="entry name" value="ACYL-COENZYME A THIOESTERASE PAAI"/>
    <property type="match status" value="1"/>
</dbReference>
<accession>A0ABM7WC02</accession>
<dbReference type="NCBIfam" id="TIGR00369">
    <property type="entry name" value="unchar_dom_1"/>
    <property type="match status" value="1"/>
</dbReference>
<dbReference type="InterPro" id="IPR006683">
    <property type="entry name" value="Thioestr_dom"/>
</dbReference>
<keyword evidence="1" id="KW-0378">Hydrolase</keyword>
<evidence type="ECO:0000313" key="4">
    <source>
        <dbReference type="Proteomes" id="UP000830055"/>
    </source>
</evidence>
<sequence length="144" mass="15337">MDTETAKTFFSRDRYAALSGIEILEAAPGFCRTCLRVEEKHLNAAGVVQGGAIFTLADLAFAVASNSHGQLALAVNVNISFLAAGTCGDTLVATATEVGTPKRIGAYDVLVTNDRNNVVAHFNGIVYRKKELLPLAREEHATQS</sequence>
<dbReference type="SUPFAM" id="SSF54637">
    <property type="entry name" value="Thioesterase/thiol ester dehydrase-isomerase"/>
    <property type="match status" value="1"/>
</dbReference>
<dbReference type="RefSeq" id="WP_284151800.1">
    <property type="nucleotide sequence ID" value="NZ_AP025516.1"/>
</dbReference>
<dbReference type="InterPro" id="IPR052723">
    <property type="entry name" value="Acyl-CoA_thioesterase_PaaI"/>
</dbReference>
<dbReference type="CDD" id="cd03443">
    <property type="entry name" value="PaaI_thioesterase"/>
    <property type="match status" value="1"/>
</dbReference>
<evidence type="ECO:0000259" key="2">
    <source>
        <dbReference type="Pfam" id="PF03061"/>
    </source>
</evidence>
<feature type="domain" description="Thioesterase" evidence="2">
    <location>
        <begin position="46"/>
        <end position="119"/>
    </location>
</feature>
<dbReference type="Gene3D" id="3.10.129.10">
    <property type="entry name" value="Hotdog Thioesterase"/>
    <property type="match status" value="1"/>
</dbReference>
<evidence type="ECO:0000313" key="3">
    <source>
        <dbReference type="EMBL" id="BDD88432.1"/>
    </source>
</evidence>
<dbReference type="InterPro" id="IPR003736">
    <property type="entry name" value="PAAI_dom"/>
</dbReference>
<protein>
    <submittedName>
        <fullName evidence="3">Phenylacetic acid degradation protein</fullName>
    </submittedName>
</protein>
<proteinExistence type="predicted"/>